<sequence>MDDVILDKASKHSIEETRRMFEEYADLDTFNEAKDEIWAKISYLQKIAKQLSDKQVDIQEEVSMNTQDIVSQLKTKIKRELFEVNGIRPVDEKEFEAKLQLKASLQDIEHLATLKIDSQDHFLLKDYCMNLKSQLDQVIYVFCNYLKQVEEMPQKQSKFASEFKCQLDTIHQSLKRYNTRFKQKCDNDILASHRRVSSEHPSLSISTIDMRNSRVPRRHKKLNLSLKRSRIYSHIKVNDSARKTRNRHELPEVFESIFSV</sequence>
<name>A0AAD1XA34_EUPCR</name>
<reference evidence="1" key="1">
    <citation type="submission" date="2023-07" db="EMBL/GenBank/DDBJ databases">
        <authorList>
            <consortium name="AG Swart"/>
            <person name="Singh M."/>
            <person name="Singh A."/>
            <person name="Seah K."/>
            <person name="Emmerich C."/>
        </authorList>
    </citation>
    <scope>NUCLEOTIDE SEQUENCE</scope>
    <source>
        <strain evidence="1">DP1</strain>
    </source>
</reference>
<protein>
    <submittedName>
        <fullName evidence="1">Uncharacterized protein</fullName>
    </submittedName>
</protein>
<comment type="caution">
    <text evidence="1">The sequence shown here is derived from an EMBL/GenBank/DDBJ whole genome shotgun (WGS) entry which is preliminary data.</text>
</comment>
<evidence type="ECO:0000313" key="1">
    <source>
        <dbReference type="EMBL" id="CAI2363316.1"/>
    </source>
</evidence>
<evidence type="ECO:0000313" key="2">
    <source>
        <dbReference type="Proteomes" id="UP001295684"/>
    </source>
</evidence>
<proteinExistence type="predicted"/>
<accession>A0AAD1XA34</accession>
<dbReference type="EMBL" id="CAMPGE010004465">
    <property type="protein sequence ID" value="CAI2363316.1"/>
    <property type="molecule type" value="Genomic_DNA"/>
</dbReference>
<gene>
    <name evidence="1" type="ORF">ECRASSUSDP1_LOCUS4646</name>
</gene>
<organism evidence="1 2">
    <name type="scientific">Euplotes crassus</name>
    <dbReference type="NCBI Taxonomy" id="5936"/>
    <lineage>
        <taxon>Eukaryota</taxon>
        <taxon>Sar</taxon>
        <taxon>Alveolata</taxon>
        <taxon>Ciliophora</taxon>
        <taxon>Intramacronucleata</taxon>
        <taxon>Spirotrichea</taxon>
        <taxon>Hypotrichia</taxon>
        <taxon>Euplotida</taxon>
        <taxon>Euplotidae</taxon>
        <taxon>Moneuplotes</taxon>
    </lineage>
</organism>
<dbReference type="AlphaFoldDB" id="A0AAD1XA34"/>
<dbReference type="Proteomes" id="UP001295684">
    <property type="component" value="Unassembled WGS sequence"/>
</dbReference>
<keyword evidence="2" id="KW-1185">Reference proteome</keyword>